<evidence type="ECO:0008006" key="3">
    <source>
        <dbReference type="Google" id="ProtNLM"/>
    </source>
</evidence>
<reference evidence="2" key="1">
    <citation type="submission" date="2013-02" db="EMBL/GenBank/DDBJ databases">
        <authorList>
            <person name="Hughes D."/>
        </authorList>
    </citation>
    <scope>NUCLEOTIDE SEQUENCE</scope>
    <source>
        <strain>Durham</strain>
        <strain evidence="2">NC isolate 2 -- Noor lab</strain>
    </source>
</reference>
<protein>
    <recommendedName>
        <fullName evidence="3">BBSome-interacting protein 1</fullName>
    </recommendedName>
</protein>
<evidence type="ECO:0000313" key="2">
    <source>
        <dbReference type="Proteomes" id="UP000015102"/>
    </source>
</evidence>
<dbReference type="AlphaFoldDB" id="T1H7K6"/>
<dbReference type="Proteomes" id="UP000015102">
    <property type="component" value="Unassembled WGS sequence"/>
</dbReference>
<proteinExistence type="predicted"/>
<name>T1H7K6_MEGSC</name>
<keyword evidence="2" id="KW-1185">Reference proteome</keyword>
<evidence type="ECO:0000313" key="1">
    <source>
        <dbReference type="EnsemblMetazoa" id="MESCA012743-PA"/>
    </source>
</evidence>
<dbReference type="InterPro" id="IPR028233">
    <property type="entry name" value="BBIP10"/>
</dbReference>
<dbReference type="HOGENOM" id="CLU_3093470_0_0_1"/>
<dbReference type="EnsemblMetazoa" id="MESCA012743-RA">
    <property type="protein sequence ID" value="MESCA012743-PA"/>
    <property type="gene ID" value="MESCA012743"/>
</dbReference>
<dbReference type="Pfam" id="PF14777">
    <property type="entry name" value="BBIP10"/>
    <property type="match status" value="1"/>
</dbReference>
<dbReference type="GO" id="GO:0034464">
    <property type="term" value="C:BBSome"/>
    <property type="evidence" value="ECO:0007669"/>
    <property type="project" value="InterPro"/>
</dbReference>
<accession>T1H7K6</accession>
<dbReference type="STRING" id="36166.T1H7K6"/>
<organism evidence="1 2">
    <name type="scientific">Megaselia scalaris</name>
    <name type="common">Humpbacked fly</name>
    <name type="synonym">Phora scalaris</name>
    <dbReference type="NCBI Taxonomy" id="36166"/>
    <lineage>
        <taxon>Eukaryota</taxon>
        <taxon>Metazoa</taxon>
        <taxon>Ecdysozoa</taxon>
        <taxon>Arthropoda</taxon>
        <taxon>Hexapoda</taxon>
        <taxon>Insecta</taxon>
        <taxon>Pterygota</taxon>
        <taxon>Neoptera</taxon>
        <taxon>Endopterygota</taxon>
        <taxon>Diptera</taxon>
        <taxon>Brachycera</taxon>
        <taxon>Muscomorpha</taxon>
        <taxon>Platypezoidea</taxon>
        <taxon>Phoridae</taxon>
        <taxon>Megaseliini</taxon>
        <taxon>Megaselia</taxon>
    </lineage>
</organism>
<reference evidence="1" key="2">
    <citation type="submission" date="2015-06" db="UniProtKB">
        <authorList>
            <consortium name="EnsemblMetazoa"/>
        </authorList>
    </citation>
    <scope>IDENTIFICATION</scope>
</reference>
<sequence>KMDLILPTTGKLFFETKTDLKFCQPQLMQLKSFTLEKLEIMQKEAHKQLQEN</sequence>
<dbReference type="GO" id="GO:0060271">
    <property type="term" value="P:cilium assembly"/>
    <property type="evidence" value="ECO:0007669"/>
    <property type="project" value="InterPro"/>
</dbReference>